<keyword evidence="5 10" id="KW-0732">Signal</keyword>
<dbReference type="GO" id="GO:0015031">
    <property type="term" value="P:protein transport"/>
    <property type="evidence" value="ECO:0007669"/>
    <property type="project" value="UniProtKB-KW"/>
</dbReference>
<dbReference type="SUPFAM" id="SSF48371">
    <property type="entry name" value="ARM repeat"/>
    <property type="match status" value="1"/>
</dbReference>
<evidence type="ECO:0000256" key="2">
    <source>
        <dbReference type="ARBA" id="ARBA00011799"/>
    </source>
</evidence>
<dbReference type="AlphaFoldDB" id="A0AAV9U6X7"/>
<dbReference type="GO" id="GO:0005783">
    <property type="term" value="C:endoplasmic reticulum"/>
    <property type="evidence" value="ECO:0007669"/>
    <property type="project" value="InterPro"/>
</dbReference>
<dbReference type="PANTHER" id="PTHR19316">
    <property type="entry name" value="PROTEIN FOLDING REGULATOR"/>
    <property type="match status" value="1"/>
</dbReference>
<evidence type="ECO:0000256" key="10">
    <source>
        <dbReference type="SAM" id="SignalP"/>
    </source>
</evidence>
<comment type="similarity">
    <text evidence="1">Belongs to the SIL1 family.</text>
</comment>
<feature type="signal peptide" evidence="10">
    <location>
        <begin position="1"/>
        <end position="24"/>
    </location>
</feature>
<keyword evidence="12" id="KW-1185">Reference proteome</keyword>
<evidence type="ECO:0000313" key="11">
    <source>
        <dbReference type="EMBL" id="KAK6336346.1"/>
    </source>
</evidence>
<dbReference type="InterPro" id="IPR011989">
    <property type="entry name" value="ARM-like"/>
</dbReference>
<keyword evidence="4" id="KW-0813">Transport</keyword>
<dbReference type="EMBL" id="JAVHNQ010000011">
    <property type="protein sequence ID" value="KAK6336346.1"/>
    <property type="molecule type" value="Genomic_DNA"/>
</dbReference>
<dbReference type="PANTHER" id="PTHR19316:SF34">
    <property type="entry name" value="NUCLEOTIDE EXCHANGE FACTOR SIL1"/>
    <property type="match status" value="1"/>
</dbReference>
<evidence type="ECO:0000313" key="12">
    <source>
        <dbReference type="Proteomes" id="UP001375240"/>
    </source>
</evidence>
<dbReference type="Gene3D" id="1.25.10.10">
    <property type="entry name" value="Leucine-rich Repeat Variant"/>
    <property type="match status" value="1"/>
</dbReference>
<evidence type="ECO:0000256" key="1">
    <source>
        <dbReference type="ARBA" id="ARBA00010588"/>
    </source>
</evidence>
<evidence type="ECO:0000256" key="3">
    <source>
        <dbReference type="ARBA" id="ARBA00015352"/>
    </source>
</evidence>
<evidence type="ECO:0000256" key="7">
    <source>
        <dbReference type="ARBA" id="ARBA00022927"/>
    </source>
</evidence>
<dbReference type="InterPro" id="IPR050693">
    <property type="entry name" value="Hsp70_NEF-Inhibitors"/>
</dbReference>
<keyword evidence="8" id="KW-0811">Translocation</keyword>
<keyword evidence="7" id="KW-0653">Protein transport</keyword>
<gene>
    <name evidence="11" type="ORF">TWF696_001907</name>
</gene>
<name>A0AAV9U6X7_9PEZI</name>
<evidence type="ECO:0000256" key="8">
    <source>
        <dbReference type="ARBA" id="ARBA00023010"/>
    </source>
</evidence>
<dbReference type="InterPro" id="IPR016024">
    <property type="entry name" value="ARM-type_fold"/>
</dbReference>
<sequence length="448" mass="49256">MSGLSRIFVLTVWLLCLFFHGAFTTIVEYEQDADGSPASKVEMVCHPGKECYPKTFVPTTTFLPVESDQVIPPGLHVRLNIGTGGREAKLIDPTEEEGTAVYVPADKPADSPTIHQYSDLVVVPELADEEADIVNGGHGNKTNSETPKVQEIPPIGRHSRPHQPPADWEAFHAAVKVLKDVSSHSDGLNDALERLQDMSHEPEYGVKLVETSLHRLIQLISSPSFETSQRSAAAVTLGNSLQNNAGALGRVKKQLGADTKEVLFKPILDALVDETDRTVTRRIMFALSKAVRVRHGKQDFISLDGLPVLEIVYVRTQDLALRGKIAAFLHDEFLDPNMMGADVAQGSTGGSGSQKIIQMKDDLSGWCEVVQKDLLERDSTDAVGDSDHEGQVLETLKALKQKYKGKCNAKDGFKGWLAAKVEKLDKEQEEDQDWLRVPLEDLQSVFFG</sequence>
<protein>
    <recommendedName>
        <fullName evidence="3">Nucleotide exchange factor SIL1</fullName>
    </recommendedName>
</protein>
<evidence type="ECO:0000256" key="4">
    <source>
        <dbReference type="ARBA" id="ARBA00022448"/>
    </source>
</evidence>
<comment type="caution">
    <text evidence="11">The sequence shown here is derived from an EMBL/GenBank/DDBJ whole genome shotgun (WGS) entry which is preliminary data.</text>
</comment>
<organism evidence="11 12">
    <name type="scientific">Orbilia brochopaga</name>
    <dbReference type="NCBI Taxonomy" id="3140254"/>
    <lineage>
        <taxon>Eukaryota</taxon>
        <taxon>Fungi</taxon>
        <taxon>Dikarya</taxon>
        <taxon>Ascomycota</taxon>
        <taxon>Pezizomycotina</taxon>
        <taxon>Orbiliomycetes</taxon>
        <taxon>Orbiliales</taxon>
        <taxon>Orbiliaceae</taxon>
        <taxon>Orbilia</taxon>
    </lineage>
</organism>
<evidence type="ECO:0000256" key="5">
    <source>
        <dbReference type="ARBA" id="ARBA00022729"/>
    </source>
</evidence>
<evidence type="ECO:0000256" key="9">
    <source>
        <dbReference type="SAM" id="MobiDB-lite"/>
    </source>
</evidence>
<comment type="subunit">
    <text evidence="2">Interacts with KAR2.</text>
</comment>
<feature type="chain" id="PRO_5043799189" description="Nucleotide exchange factor SIL1" evidence="10">
    <location>
        <begin position="25"/>
        <end position="448"/>
    </location>
</feature>
<dbReference type="InterPro" id="IPR031884">
    <property type="entry name" value="Sil1_fungi"/>
</dbReference>
<dbReference type="GO" id="GO:0000774">
    <property type="term" value="F:adenyl-nucleotide exchange factor activity"/>
    <property type="evidence" value="ECO:0007669"/>
    <property type="project" value="InterPro"/>
</dbReference>
<reference evidence="11 12" key="1">
    <citation type="submission" date="2019-10" db="EMBL/GenBank/DDBJ databases">
        <authorList>
            <person name="Palmer J.M."/>
        </authorList>
    </citation>
    <scope>NUCLEOTIDE SEQUENCE [LARGE SCALE GENOMIC DNA]</scope>
    <source>
        <strain evidence="11 12">TWF696</strain>
    </source>
</reference>
<feature type="region of interest" description="Disordered" evidence="9">
    <location>
        <begin position="136"/>
        <end position="164"/>
    </location>
</feature>
<proteinExistence type="inferred from homology"/>
<dbReference type="Pfam" id="PF16782">
    <property type="entry name" value="SIL1"/>
    <property type="match status" value="1"/>
</dbReference>
<accession>A0AAV9U6X7</accession>
<evidence type="ECO:0000256" key="6">
    <source>
        <dbReference type="ARBA" id="ARBA00022824"/>
    </source>
</evidence>
<keyword evidence="6" id="KW-0256">Endoplasmic reticulum</keyword>
<dbReference type="Proteomes" id="UP001375240">
    <property type="component" value="Unassembled WGS sequence"/>
</dbReference>